<organism evidence="1 2">
    <name type="scientific">Qipengyuania gaetbuli</name>
    <dbReference type="NCBI Taxonomy" id="266952"/>
    <lineage>
        <taxon>Bacteria</taxon>
        <taxon>Pseudomonadati</taxon>
        <taxon>Pseudomonadota</taxon>
        <taxon>Alphaproteobacteria</taxon>
        <taxon>Sphingomonadales</taxon>
        <taxon>Erythrobacteraceae</taxon>
        <taxon>Qipengyuania</taxon>
    </lineage>
</organism>
<name>A0A844Y091_9SPHN</name>
<dbReference type="EMBL" id="WTYF01000004">
    <property type="protein sequence ID" value="MXO50763.1"/>
    <property type="molecule type" value="Genomic_DNA"/>
</dbReference>
<dbReference type="RefSeq" id="WP_160607332.1">
    <property type="nucleotide sequence ID" value="NZ_WTYF01000004.1"/>
</dbReference>
<dbReference type="AlphaFoldDB" id="A0A844Y091"/>
<accession>A0A844Y091</accession>
<evidence type="ECO:0000313" key="1">
    <source>
        <dbReference type="EMBL" id="MXO50763.1"/>
    </source>
</evidence>
<evidence type="ECO:0000313" key="2">
    <source>
        <dbReference type="Proteomes" id="UP000444185"/>
    </source>
</evidence>
<keyword evidence="2" id="KW-1185">Reference proteome</keyword>
<dbReference type="Proteomes" id="UP000444185">
    <property type="component" value="Unassembled WGS sequence"/>
</dbReference>
<reference evidence="1 2" key="1">
    <citation type="submission" date="2019-12" db="EMBL/GenBank/DDBJ databases">
        <title>Genomic-based taxomic classification of the family Erythrobacteraceae.</title>
        <authorList>
            <person name="Xu L."/>
        </authorList>
    </citation>
    <scope>NUCLEOTIDE SEQUENCE [LARGE SCALE GENOMIC DNA]</scope>
    <source>
        <strain evidence="1 2">DSM 16225</strain>
    </source>
</reference>
<protein>
    <submittedName>
        <fullName evidence="1">Uncharacterized protein</fullName>
    </submittedName>
</protein>
<dbReference type="OrthoDB" id="7406309at2"/>
<sequence length="139" mass="14667">MDLNELLHSHQVAVMKAAAAGDGPGRDNHFAKVAEYAERVRALRDMGPLTGQQASPAGGAPAIIYGTYAGDTPVPLPADSLASWEDEGGALRHPHVAAPEGIETRSVREYRVGPYVYQDLDLAVAEHLRQLSAKGSGVA</sequence>
<proteinExistence type="predicted"/>
<comment type="caution">
    <text evidence="1">The sequence shown here is derived from an EMBL/GenBank/DDBJ whole genome shotgun (WGS) entry which is preliminary data.</text>
</comment>
<gene>
    <name evidence="1" type="ORF">GRI42_05515</name>
</gene>